<feature type="transmembrane region" description="Helical" evidence="1">
    <location>
        <begin position="240"/>
        <end position="261"/>
    </location>
</feature>
<dbReference type="GO" id="GO:0004190">
    <property type="term" value="F:aspartic-type endopeptidase activity"/>
    <property type="evidence" value="ECO:0007669"/>
    <property type="project" value="InterPro"/>
</dbReference>
<accession>A0A6N7KW46</accession>
<protein>
    <submittedName>
        <fullName evidence="3">Prepilin peptidase</fullName>
    </submittedName>
</protein>
<dbReference type="AlphaFoldDB" id="A0A6N7KW46"/>
<dbReference type="Pfam" id="PF01478">
    <property type="entry name" value="Peptidase_A24"/>
    <property type="match status" value="1"/>
</dbReference>
<keyword evidence="1" id="KW-0812">Transmembrane</keyword>
<comment type="caution">
    <text evidence="3">The sequence shown here is derived from an EMBL/GenBank/DDBJ whole genome shotgun (WGS) entry which is preliminary data.</text>
</comment>
<dbReference type="EMBL" id="WBOF01000001">
    <property type="protein sequence ID" value="MQS13803.1"/>
    <property type="molecule type" value="Genomic_DNA"/>
</dbReference>
<dbReference type="Proteomes" id="UP000450000">
    <property type="component" value="Unassembled WGS sequence"/>
</dbReference>
<keyword evidence="4" id="KW-1185">Reference proteome</keyword>
<feature type="transmembrane region" description="Helical" evidence="1">
    <location>
        <begin position="164"/>
        <end position="185"/>
    </location>
</feature>
<name>A0A6N7KW46_9ACTN</name>
<gene>
    <name evidence="3" type="ORF">F7Q99_16380</name>
</gene>
<feature type="domain" description="Prepilin type IV endopeptidase peptidase" evidence="2">
    <location>
        <begin position="121"/>
        <end position="226"/>
    </location>
</feature>
<evidence type="ECO:0000259" key="2">
    <source>
        <dbReference type="Pfam" id="PF01478"/>
    </source>
</evidence>
<proteinExistence type="predicted"/>
<evidence type="ECO:0000313" key="4">
    <source>
        <dbReference type="Proteomes" id="UP000450000"/>
    </source>
</evidence>
<feature type="transmembrane region" description="Helical" evidence="1">
    <location>
        <begin position="22"/>
        <end position="44"/>
    </location>
</feature>
<feature type="transmembrane region" description="Helical" evidence="1">
    <location>
        <begin position="136"/>
        <end position="158"/>
    </location>
</feature>
<feature type="transmembrane region" description="Helical" evidence="1">
    <location>
        <begin position="197"/>
        <end position="228"/>
    </location>
</feature>
<dbReference type="OrthoDB" id="4321263at2"/>
<evidence type="ECO:0000313" key="3">
    <source>
        <dbReference type="EMBL" id="MQS13803.1"/>
    </source>
</evidence>
<reference evidence="3 4" key="1">
    <citation type="submission" date="2019-09" db="EMBL/GenBank/DDBJ databases">
        <title>Genome Sequences of Streptomyces kaniharaensis ATCC 21070.</title>
        <authorList>
            <person name="Zhu W."/>
            <person name="De Crecy-Lagard V."/>
            <person name="Richards N.G."/>
        </authorList>
    </citation>
    <scope>NUCLEOTIDE SEQUENCE [LARGE SCALE GENOMIC DNA]</scope>
    <source>
        <strain evidence="3 4">SF-557</strain>
    </source>
</reference>
<evidence type="ECO:0000256" key="1">
    <source>
        <dbReference type="SAM" id="Phobius"/>
    </source>
</evidence>
<keyword evidence="1" id="KW-0472">Membrane</keyword>
<sequence length="262" mass="26553">MMWSVGPPAGRPDCHAGADREGVAPVMLAAAGAVLAGFLVAPLLRGLVARFAVPEGEPWCRVCPLCARPTQVLPPGGRCPGCRERLGAAAWTVESAAAAVAVAVLLAADGPSAAALGWAAALGVVLAFVDGRVRRLPYRLTVPLAAGLAVLLAVAALAEGSPGVLVRCLLVALTAGALFELPVWLGLMGPGDSPLAFALGGLLGWYGWGVAFSGLFCTVLLAGLWAIVRAAAALARRRPVRGLDIPVGPFLLLGTLLAVLAR</sequence>
<dbReference type="Gene3D" id="1.20.120.1220">
    <property type="match status" value="1"/>
</dbReference>
<keyword evidence="1" id="KW-1133">Transmembrane helix</keyword>
<dbReference type="GO" id="GO:0016020">
    <property type="term" value="C:membrane"/>
    <property type="evidence" value="ECO:0007669"/>
    <property type="project" value="InterPro"/>
</dbReference>
<dbReference type="InterPro" id="IPR000045">
    <property type="entry name" value="Prepilin_IV_endopep_pep"/>
</dbReference>
<organism evidence="3 4">
    <name type="scientific">Streptomyces kaniharaensis</name>
    <dbReference type="NCBI Taxonomy" id="212423"/>
    <lineage>
        <taxon>Bacteria</taxon>
        <taxon>Bacillati</taxon>
        <taxon>Actinomycetota</taxon>
        <taxon>Actinomycetes</taxon>
        <taxon>Kitasatosporales</taxon>
        <taxon>Streptomycetaceae</taxon>
        <taxon>Streptomyces</taxon>
    </lineage>
</organism>